<feature type="domain" description="Glycosyl hydrolase family 98 putative carbohydrate-binding module" evidence="2">
    <location>
        <begin position="35"/>
        <end position="171"/>
    </location>
</feature>
<evidence type="ECO:0000313" key="3">
    <source>
        <dbReference type="EMBL" id="MPY59962.1"/>
    </source>
</evidence>
<dbReference type="InterPro" id="IPR013222">
    <property type="entry name" value="Glyco_hyd_98_carb-bd"/>
</dbReference>
<dbReference type="InterPro" id="IPR008979">
    <property type="entry name" value="Galactose-bd-like_sf"/>
</dbReference>
<dbReference type="Gene3D" id="2.60.120.1060">
    <property type="entry name" value="NPCBM/NEW2 domain"/>
    <property type="match status" value="1"/>
</dbReference>
<dbReference type="Pfam" id="PF08305">
    <property type="entry name" value="NPCBM"/>
    <property type="match status" value="1"/>
</dbReference>
<protein>
    <recommendedName>
        <fullName evidence="2">Glycosyl hydrolase family 98 putative carbohydrate-binding module domain-containing protein</fullName>
    </recommendedName>
</protein>
<gene>
    <name evidence="3" type="ORF">FNH08_23175</name>
</gene>
<dbReference type="SMART" id="SM00776">
    <property type="entry name" value="NPCBM"/>
    <property type="match status" value="1"/>
</dbReference>
<comment type="caution">
    <text evidence="3">The sequence shown here is derived from an EMBL/GenBank/DDBJ whole genome shotgun (WGS) entry which is preliminary data.</text>
</comment>
<dbReference type="AlphaFoldDB" id="A0A5N8XKG9"/>
<evidence type="ECO:0000256" key="1">
    <source>
        <dbReference type="SAM" id="SignalP"/>
    </source>
</evidence>
<sequence>MNVKRRTFTAITAMSIAGFCLPTAPIAVAATVNQGSQEQYLSEIDPLRSEYGVENESAEIDGEQYSQSVAMRADKSYVPYGDAEYNLGRKWRSFDATIGLRDDSPSESVLKFEVFGDGKVLYEEQMEIGESSEIDLNVSGKLRLTLKVSYQSSEDIDSYCYGVWGDARLSTP</sequence>
<feature type="chain" id="PRO_5024374055" description="Glycosyl hydrolase family 98 putative carbohydrate-binding module domain-containing protein" evidence="1">
    <location>
        <begin position="30"/>
        <end position="172"/>
    </location>
</feature>
<dbReference type="OrthoDB" id="4248043at2"/>
<dbReference type="Proteomes" id="UP000400924">
    <property type="component" value="Unassembled WGS sequence"/>
</dbReference>
<keyword evidence="4" id="KW-1185">Reference proteome</keyword>
<dbReference type="InterPro" id="IPR038637">
    <property type="entry name" value="NPCBM_sf"/>
</dbReference>
<name>A0A5N8XKG9_9ACTN</name>
<accession>A0A5N8XKG9</accession>
<dbReference type="SUPFAM" id="SSF49785">
    <property type="entry name" value="Galactose-binding domain-like"/>
    <property type="match status" value="1"/>
</dbReference>
<organism evidence="3 4">
    <name type="scientific">Streptomyces spongiae</name>
    <dbReference type="NCBI Taxonomy" id="565072"/>
    <lineage>
        <taxon>Bacteria</taxon>
        <taxon>Bacillati</taxon>
        <taxon>Actinomycetota</taxon>
        <taxon>Actinomycetes</taxon>
        <taxon>Kitasatosporales</taxon>
        <taxon>Streptomycetaceae</taxon>
        <taxon>Streptomyces</taxon>
    </lineage>
</organism>
<reference evidence="3 4" key="1">
    <citation type="submission" date="2019-07" db="EMBL/GenBank/DDBJ databases">
        <title>New species of Amycolatopsis and Streptomyces.</title>
        <authorList>
            <person name="Duangmal K."/>
            <person name="Teo W.F.A."/>
            <person name="Lipun K."/>
        </authorList>
    </citation>
    <scope>NUCLEOTIDE SEQUENCE [LARGE SCALE GENOMIC DNA]</scope>
    <source>
        <strain evidence="3 4">NBRC 106415</strain>
    </source>
</reference>
<keyword evidence="1" id="KW-0732">Signal</keyword>
<evidence type="ECO:0000313" key="4">
    <source>
        <dbReference type="Proteomes" id="UP000400924"/>
    </source>
</evidence>
<evidence type="ECO:0000259" key="2">
    <source>
        <dbReference type="SMART" id="SM00776"/>
    </source>
</evidence>
<dbReference type="EMBL" id="VJZC01000175">
    <property type="protein sequence ID" value="MPY59962.1"/>
    <property type="molecule type" value="Genomic_DNA"/>
</dbReference>
<proteinExistence type="predicted"/>
<feature type="signal peptide" evidence="1">
    <location>
        <begin position="1"/>
        <end position="29"/>
    </location>
</feature>